<dbReference type="InterPro" id="IPR033643">
    <property type="entry name" value="SYLF_SH3YL1-like"/>
</dbReference>
<dbReference type="Pfam" id="PF04366">
    <property type="entry name" value="Ysc84"/>
    <property type="match status" value="1"/>
</dbReference>
<dbReference type="Proteomes" id="UP000242875">
    <property type="component" value="Unassembled WGS sequence"/>
</dbReference>
<accession>A0A261Y281</accession>
<reference evidence="2 3" key="1">
    <citation type="journal article" date="2017" name="Mycologia">
        <title>Bifiguratus adelaidae, gen. et sp. nov., a new member of Mucoromycotina in endophytic and soil-dwelling habitats.</title>
        <authorList>
            <person name="Torres-Cruz T.J."/>
            <person name="Billingsley Tobias T.L."/>
            <person name="Almatruk M."/>
            <person name="Hesse C."/>
            <person name="Kuske C.R."/>
            <person name="Desiro A."/>
            <person name="Benucci G.M."/>
            <person name="Bonito G."/>
            <person name="Stajich J.E."/>
            <person name="Dunlap C."/>
            <person name="Arnold A.E."/>
            <person name="Porras-Alfaro A."/>
        </authorList>
    </citation>
    <scope>NUCLEOTIDE SEQUENCE [LARGE SCALE GENOMIC DNA]</scope>
    <source>
        <strain evidence="2 3">AZ0501</strain>
    </source>
</reference>
<comment type="caution">
    <text evidence="2">The sequence shown here is derived from an EMBL/GenBank/DDBJ whole genome shotgun (WGS) entry which is preliminary data.</text>
</comment>
<evidence type="ECO:0000259" key="1">
    <source>
        <dbReference type="Pfam" id="PF04366"/>
    </source>
</evidence>
<dbReference type="InterPro" id="IPR007461">
    <property type="entry name" value="Ysc84_actin-binding"/>
</dbReference>
<dbReference type="CDD" id="cd11525">
    <property type="entry name" value="SYLF_SH3YL1_like"/>
    <property type="match status" value="1"/>
</dbReference>
<sequence length="228" mass="23583">MSMFDKLKQRAEKAAVDFGQFSERTLNSAEQSLNKTKPENEHGFDNAIPSAVLRNAKGLAIFTVVKAGFIWSGRAGSGLVVARLPDGTWSAPSCIATGGVGFGAQIGADLTDFVIILNTDEAVRAFAKGGNVTIGGNLSVSAGPIGAGGEAAVAAASTSAIWSYSKSKGLFAGVSIEGSALIERSDENKKFYNMPITALDLLTGKTAPPPEAQPLYDALNAGIAETRD</sequence>
<dbReference type="AlphaFoldDB" id="A0A261Y281"/>
<gene>
    <name evidence="2" type="ORF">BZG36_01800</name>
</gene>
<dbReference type="PANTHER" id="PTHR15629:SF7">
    <property type="entry name" value="YSC84 ACTIN-BINDING DOMAIN-CONTAINING PROTEIN"/>
    <property type="match status" value="1"/>
</dbReference>
<dbReference type="InterPro" id="IPR051702">
    <property type="entry name" value="SH3_domain_YSC84-like"/>
</dbReference>
<dbReference type="PANTHER" id="PTHR15629">
    <property type="entry name" value="SH3YL1 PROTEIN"/>
    <property type="match status" value="1"/>
</dbReference>
<name>A0A261Y281_9FUNG</name>
<proteinExistence type="predicted"/>
<dbReference type="GO" id="GO:0030479">
    <property type="term" value="C:actin cortical patch"/>
    <property type="evidence" value="ECO:0007669"/>
    <property type="project" value="TreeGrafter"/>
</dbReference>
<keyword evidence="3" id="KW-1185">Reference proteome</keyword>
<evidence type="ECO:0000313" key="2">
    <source>
        <dbReference type="EMBL" id="OZJ04737.1"/>
    </source>
</evidence>
<dbReference type="GO" id="GO:0051666">
    <property type="term" value="P:actin cortical patch localization"/>
    <property type="evidence" value="ECO:0007669"/>
    <property type="project" value="TreeGrafter"/>
</dbReference>
<organism evidence="2 3">
    <name type="scientific">Bifiguratus adelaidae</name>
    <dbReference type="NCBI Taxonomy" id="1938954"/>
    <lineage>
        <taxon>Eukaryota</taxon>
        <taxon>Fungi</taxon>
        <taxon>Fungi incertae sedis</taxon>
        <taxon>Mucoromycota</taxon>
        <taxon>Mucoromycotina</taxon>
        <taxon>Endogonomycetes</taxon>
        <taxon>Endogonales</taxon>
        <taxon>Endogonales incertae sedis</taxon>
        <taxon>Bifiguratus</taxon>
    </lineage>
</organism>
<dbReference type="GO" id="GO:0035091">
    <property type="term" value="F:phosphatidylinositol binding"/>
    <property type="evidence" value="ECO:0007669"/>
    <property type="project" value="TreeGrafter"/>
</dbReference>
<evidence type="ECO:0000313" key="3">
    <source>
        <dbReference type="Proteomes" id="UP000242875"/>
    </source>
</evidence>
<dbReference type="EMBL" id="MVBO01000031">
    <property type="protein sequence ID" value="OZJ04737.1"/>
    <property type="molecule type" value="Genomic_DNA"/>
</dbReference>
<dbReference type="GO" id="GO:0051017">
    <property type="term" value="P:actin filament bundle assembly"/>
    <property type="evidence" value="ECO:0007669"/>
    <property type="project" value="TreeGrafter"/>
</dbReference>
<protein>
    <recommendedName>
        <fullName evidence="1">Ysc84 actin-binding domain-containing protein</fullName>
    </recommendedName>
</protein>
<dbReference type="OrthoDB" id="443981at2759"/>
<dbReference type="GO" id="GO:0051015">
    <property type="term" value="F:actin filament binding"/>
    <property type="evidence" value="ECO:0007669"/>
    <property type="project" value="TreeGrafter"/>
</dbReference>
<feature type="domain" description="Ysc84 actin-binding" evidence="1">
    <location>
        <begin position="99"/>
        <end position="221"/>
    </location>
</feature>